<keyword evidence="7" id="KW-0255">Endonuclease</keyword>
<dbReference type="Gene3D" id="3.60.21.10">
    <property type="match status" value="1"/>
</dbReference>
<dbReference type="InterPro" id="IPR004843">
    <property type="entry name" value="Calcineurin-like_PHP"/>
</dbReference>
<feature type="domain" description="Nuclease SbcCD subunit D C-terminal" evidence="9">
    <location>
        <begin position="267"/>
        <end position="356"/>
    </location>
</feature>
<feature type="domain" description="Calcineurin-like phosphoesterase" evidence="8">
    <location>
        <begin position="1"/>
        <end position="217"/>
    </location>
</feature>
<evidence type="ECO:0000259" key="8">
    <source>
        <dbReference type="Pfam" id="PF00149"/>
    </source>
</evidence>
<sequence length="381" mass="42856">MKFFHMADLHLGKKLLGEPLWKEQQYILSRVVAMSDEEKPEAVLLCGDIYDKSIPSSEAVGLLGWFLEELSVRGIQTFLISGNHDGAQRLQFASGILKKEGIHIAGTFKGGPEHIVLSDAFGPVHVWMLPFLRPGMLRPFAEEIPETYEEAVKTALHGAVLHREERNLLLAHQFVTAGGRKPEISDSEQRSLGGIDQVDASVFGAFDYVALGHIHRPQKMGDVKIRYAGSPLKYSFSEWNQTKSVTVAELREKGSLSVRKLPLEPKTEMAVLKDTMEALASEKYRKYREGYYLSIVMTDEETLEHPMERLRKIFPGMLEFAVENRRSRSGGISGSAELQCLKKTPLDLFGEFYEKQNGIPMSDTEQELLEEVIKSMEEVGV</sequence>
<evidence type="ECO:0000256" key="7">
    <source>
        <dbReference type="RuleBase" id="RU363069"/>
    </source>
</evidence>
<evidence type="ECO:0000256" key="5">
    <source>
        <dbReference type="ARBA" id="ARBA00022801"/>
    </source>
</evidence>
<organism evidence="10 11">
    <name type="scientific">Blautia parvula</name>
    <dbReference type="NCBI Taxonomy" id="2877527"/>
    <lineage>
        <taxon>Bacteria</taxon>
        <taxon>Bacillati</taxon>
        <taxon>Bacillota</taxon>
        <taxon>Clostridia</taxon>
        <taxon>Lachnospirales</taxon>
        <taxon>Lachnospiraceae</taxon>
        <taxon>Blautia</taxon>
    </lineage>
</organism>
<dbReference type="InterPro" id="IPR004593">
    <property type="entry name" value="SbcD"/>
</dbReference>
<comment type="function">
    <text evidence="7">SbcCD cleaves DNA hairpin structures. These structures can inhibit DNA replication and are intermediates in certain DNA recombination reactions. The complex acts as a 3'-&gt;5' double strand exonuclease that can open hairpins. It also has a 5' single-strand endonuclease activity.</text>
</comment>
<evidence type="ECO:0000256" key="1">
    <source>
        <dbReference type="ARBA" id="ARBA00010555"/>
    </source>
</evidence>
<gene>
    <name evidence="7" type="primary">sbcD</name>
    <name evidence="10" type="ORF">K340107D12_26800</name>
</gene>
<comment type="caution">
    <text evidence="10">The sequence shown here is derived from an EMBL/GenBank/DDBJ whole genome shotgun (WGS) entry which is preliminary data.</text>
</comment>
<accession>A0ABQ0BTP7</accession>
<dbReference type="InterPro" id="IPR050535">
    <property type="entry name" value="DNA_Repair-Maintenance_Comp"/>
</dbReference>
<dbReference type="Pfam" id="PF00149">
    <property type="entry name" value="Metallophos"/>
    <property type="match status" value="1"/>
</dbReference>
<dbReference type="InterPro" id="IPR026843">
    <property type="entry name" value="SbcD_C"/>
</dbReference>
<dbReference type="SUPFAM" id="SSF56300">
    <property type="entry name" value="Metallo-dependent phosphatases"/>
    <property type="match status" value="1"/>
</dbReference>
<name>A0ABQ0BTP7_9FIRM</name>
<dbReference type="RefSeq" id="WP_227212108.1">
    <property type="nucleotide sequence ID" value="NZ_BAABZQ010000001.1"/>
</dbReference>
<evidence type="ECO:0000313" key="10">
    <source>
        <dbReference type="EMBL" id="GAA6499864.1"/>
    </source>
</evidence>
<reference evidence="10 11" key="1">
    <citation type="submission" date="2024-04" db="EMBL/GenBank/DDBJ databases">
        <title>Defined microbial consortia suppress multidrug-resistant proinflammatory Enterobacteriaceae via ecological control.</title>
        <authorList>
            <person name="Furuichi M."/>
            <person name="Kawaguchi T."/>
            <person name="Pust M."/>
            <person name="Yasuma K."/>
            <person name="Plichta D."/>
            <person name="Hasegawa N."/>
            <person name="Ohya T."/>
            <person name="Bhattarai S."/>
            <person name="Sasajima S."/>
            <person name="Aoto Y."/>
            <person name="Tuganbaev T."/>
            <person name="Yaginuma M."/>
            <person name="Ueda M."/>
            <person name="Okahashi N."/>
            <person name="Amafuji K."/>
            <person name="Kiridooshi Y."/>
            <person name="Sugita K."/>
            <person name="Strazar M."/>
            <person name="Skelly A."/>
            <person name="Suda W."/>
            <person name="Hattori M."/>
            <person name="Nakamoto N."/>
            <person name="Caballero S."/>
            <person name="Norman J."/>
            <person name="Olle B."/>
            <person name="Tanoue T."/>
            <person name="Arita M."/>
            <person name="Bucci V."/>
            <person name="Atarashi K."/>
            <person name="Xavier R."/>
            <person name="Honda K."/>
        </authorList>
    </citation>
    <scope>NUCLEOTIDE SEQUENCE [LARGE SCALE GENOMIC DNA]</scope>
    <source>
        <strain evidence="11">k34-0107-D12</strain>
    </source>
</reference>
<keyword evidence="7" id="KW-0233">DNA recombination</keyword>
<keyword evidence="6 7" id="KW-0269">Exonuclease</keyword>
<evidence type="ECO:0000256" key="3">
    <source>
        <dbReference type="ARBA" id="ARBA00013365"/>
    </source>
</evidence>
<evidence type="ECO:0000313" key="11">
    <source>
        <dbReference type="Proteomes" id="UP001600941"/>
    </source>
</evidence>
<dbReference type="PANTHER" id="PTHR30337:SF0">
    <property type="entry name" value="NUCLEASE SBCCD SUBUNIT D"/>
    <property type="match status" value="1"/>
</dbReference>
<dbReference type="GO" id="GO:0004527">
    <property type="term" value="F:exonuclease activity"/>
    <property type="evidence" value="ECO:0007669"/>
    <property type="project" value="UniProtKB-KW"/>
</dbReference>
<protein>
    <recommendedName>
        <fullName evidence="3 7">Nuclease SbcCD subunit D</fullName>
    </recommendedName>
</protein>
<keyword evidence="5 7" id="KW-0378">Hydrolase</keyword>
<evidence type="ECO:0000259" key="9">
    <source>
        <dbReference type="Pfam" id="PF12320"/>
    </source>
</evidence>
<comment type="subunit">
    <text evidence="2 7">Heterodimer of SbcC and SbcD.</text>
</comment>
<comment type="similarity">
    <text evidence="1 7">Belongs to the SbcD family.</text>
</comment>
<dbReference type="Proteomes" id="UP001600941">
    <property type="component" value="Unassembled WGS sequence"/>
</dbReference>
<proteinExistence type="inferred from homology"/>
<keyword evidence="4 7" id="KW-0540">Nuclease</keyword>
<dbReference type="CDD" id="cd00840">
    <property type="entry name" value="MPP_Mre11_N"/>
    <property type="match status" value="1"/>
</dbReference>
<dbReference type="NCBIfam" id="TIGR00619">
    <property type="entry name" value="sbcd"/>
    <property type="match status" value="1"/>
</dbReference>
<keyword evidence="7" id="KW-0235">DNA replication</keyword>
<evidence type="ECO:0000256" key="4">
    <source>
        <dbReference type="ARBA" id="ARBA00022722"/>
    </source>
</evidence>
<dbReference type="Pfam" id="PF12320">
    <property type="entry name" value="SbcD_C"/>
    <property type="match status" value="1"/>
</dbReference>
<dbReference type="InterPro" id="IPR041796">
    <property type="entry name" value="Mre11_N"/>
</dbReference>
<dbReference type="InterPro" id="IPR029052">
    <property type="entry name" value="Metallo-depent_PP-like"/>
</dbReference>
<dbReference type="EMBL" id="BAABZQ010000001">
    <property type="protein sequence ID" value="GAA6499864.1"/>
    <property type="molecule type" value="Genomic_DNA"/>
</dbReference>
<evidence type="ECO:0000256" key="6">
    <source>
        <dbReference type="ARBA" id="ARBA00022839"/>
    </source>
</evidence>
<keyword evidence="11" id="KW-1185">Reference proteome</keyword>
<evidence type="ECO:0000256" key="2">
    <source>
        <dbReference type="ARBA" id="ARBA00011322"/>
    </source>
</evidence>
<dbReference type="PANTHER" id="PTHR30337">
    <property type="entry name" value="COMPONENT OF ATP-DEPENDENT DSDNA EXONUCLEASE"/>
    <property type="match status" value="1"/>
</dbReference>